<feature type="active site" description="Nucleophile" evidence="6">
    <location>
        <position position="199"/>
    </location>
</feature>
<evidence type="ECO:0000256" key="6">
    <source>
        <dbReference type="PIRSR" id="PIRSR600246-1"/>
    </source>
</evidence>
<evidence type="ECO:0000256" key="4">
    <source>
        <dbReference type="ARBA" id="ARBA00022801"/>
    </source>
</evidence>
<evidence type="ECO:0000256" key="7">
    <source>
        <dbReference type="PIRSR" id="PIRSR600246-2"/>
    </source>
</evidence>
<name>A0A8J4PNN2_9MYCE</name>
<keyword evidence="11" id="KW-1185">Reference proteome</keyword>
<dbReference type="EMBL" id="AJWJ01000395">
    <property type="protein sequence ID" value="KAF2071260.1"/>
    <property type="molecule type" value="Genomic_DNA"/>
</dbReference>
<dbReference type="GO" id="GO:0016811">
    <property type="term" value="F:hydrolase activity, acting on carbon-nitrogen (but not peptide) bonds, in linear amides"/>
    <property type="evidence" value="ECO:0007669"/>
    <property type="project" value="UniProtKB-ARBA"/>
</dbReference>
<organism evidence="10 11">
    <name type="scientific">Polysphondylium violaceum</name>
    <dbReference type="NCBI Taxonomy" id="133409"/>
    <lineage>
        <taxon>Eukaryota</taxon>
        <taxon>Amoebozoa</taxon>
        <taxon>Evosea</taxon>
        <taxon>Eumycetozoa</taxon>
        <taxon>Dictyostelia</taxon>
        <taxon>Dictyosteliales</taxon>
        <taxon>Dictyosteliaceae</taxon>
        <taxon>Polysphondylium</taxon>
    </lineage>
</organism>
<feature type="compositionally biased region" description="Basic and acidic residues" evidence="9">
    <location>
        <begin position="168"/>
        <end position="181"/>
    </location>
</feature>
<dbReference type="GO" id="GO:0006508">
    <property type="term" value="P:proteolysis"/>
    <property type="evidence" value="ECO:0007669"/>
    <property type="project" value="UniProtKB-KW"/>
</dbReference>
<accession>A0A8J4PNN2</accession>
<evidence type="ECO:0000256" key="5">
    <source>
        <dbReference type="ARBA" id="ARBA00022813"/>
    </source>
</evidence>
<sequence length="332" mass="35821">MDKAIIVIHGGAGTIIKANMTDEKEEKFLNSLKAILVRGREMLSNGSSALDVVQEAVRMFEEDTLYNAGRGSVFTSDAINEMDASIMDGRNIKAGGVASVSTIRNPIIAARKVMECTPHVLLIGKGAELFAQKNGVEIVDPSFFYTENRYQQLLRAKEEQSLLLDHDGANKVEERKQENSNDSKATSTDPIDPDKKFGTVGAVALDIHGNLASATSTGGMTNKMTGRVGDSPIIGAGCYANNKTVAVSTTGTGEMFMRTLAAYDVSAMMEYTGCTVEEAAKKVVFEKLLSIQGEGGLIAVDKNGNFSMTFNSEGMYRGYCKVNQEPNAFIYE</sequence>
<evidence type="ECO:0000256" key="2">
    <source>
        <dbReference type="ARBA" id="ARBA00012879"/>
    </source>
</evidence>
<dbReference type="SUPFAM" id="SSF56235">
    <property type="entry name" value="N-terminal nucleophile aminohydrolases (Ntn hydrolases)"/>
    <property type="match status" value="1"/>
</dbReference>
<dbReference type="GO" id="GO:0008798">
    <property type="term" value="F:beta-aspartyl-peptidase activity"/>
    <property type="evidence" value="ECO:0007669"/>
    <property type="project" value="UniProtKB-EC"/>
</dbReference>
<comment type="caution">
    <text evidence="10">The sequence shown here is derived from an EMBL/GenBank/DDBJ whole genome shotgun (WGS) entry which is preliminary data.</text>
</comment>
<feature type="binding site" evidence="7">
    <location>
        <begin position="227"/>
        <end position="230"/>
    </location>
    <ligand>
        <name>substrate</name>
    </ligand>
</feature>
<comment type="catalytic activity">
    <reaction evidence="1">
        <text>Cleavage of a beta-linked Asp residue from the N-terminus of a polypeptide.</text>
        <dbReference type="EC" id="3.4.19.5"/>
    </reaction>
</comment>
<dbReference type="PANTHER" id="PTHR10188">
    <property type="entry name" value="L-ASPARAGINASE"/>
    <property type="match status" value="1"/>
</dbReference>
<dbReference type="EC" id="3.4.19.5" evidence="2"/>
<dbReference type="Gene3D" id="3.60.20.30">
    <property type="entry name" value="(Glycosyl)asparaginase"/>
    <property type="match status" value="1"/>
</dbReference>
<dbReference type="AlphaFoldDB" id="A0A8J4PNN2"/>
<feature type="region of interest" description="Disordered" evidence="9">
    <location>
        <begin position="168"/>
        <end position="195"/>
    </location>
</feature>
<dbReference type="Proteomes" id="UP000695562">
    <property type="component" value="Unassembled WGS sequence"/>
</dbReference>
<reference evidence="10" key="1">
    <citation type="submission" date="2020-01" db="EMBL/GenBank/DDBJ databases">
        <title>Development of genomics and gene disruption for Polysphondylium violaceum indicates a role for the polyketide synthase stlB in stalk morphogenesis.</title>
        <authorList>
            <person name="Narita B."/>
            <person name="Kawabe Y."/>
            <person name="Kin K."/>
            <person name="Saito T."/>
            <person name="Gibbs R."/>
            <person name="Kuspa A."/>
            <person name="Muzny D."/>
            <person name="Queller D."/>
            <person name="Richards S."/>
            <person name="Strassman J."/>
            <person name="Sucgang R."/>
            <person name="Worley K."/>
            <person name="Schaap P."/>
        </authorList>
    </citation>
    <scope>NUCLEOTIDE SEQUENCE</scope>
    <source>
        <strain evidence="10">QSvi11</strain>
    </source>
</reference>
<feature type="site" description="Cleavage; by autolysis" evidence="8">
    <location>
        <begin position="198"/>
        <end position="199"/>
    </location>
</feature>
<evidence type="ECO:0000256" key="9">
    <source>
        <dbReference type="SAM" id="MobiDB-lite"/>
    </source>
</evidence>
<protein>
    <recommendedName>
        <fullName evidence="2">beta-aspartyl-peptidase</fullName>
        <ecNumber evidence="2">3.4.19.5</ecNumber>
    </recommendedName>
</protein>
<evidence type="ECO:0000313" key="10">
    <source>
        <dbReference type="EMBL" id="KAF2071260.1"/>
    </source>
</evidence>
<evidence type="ECO:0000256" key="1">
    <source>
        <dbReference type="ARBA" id="ARBA00000306"/>
    </source>
</evidence>
<gene>
    <name evidence="10" type="ORF">CYY_007418</name>
</gene>
<proteinExistence type="predicted"/>
<dbReference type="InterPro" id="IPR029055">
    <property type="entry name" value="Ntn_hydrolases_N"/>
</dbReference>
<keyword evidence="5" id="KW-0068">Autocatalytic cleavage</keyword>
<dbReference type="FunFam" id="3.60.20.30:FF:000001">
    <property type="entry name" value="Isoaspartyl peptidase/L-asparaginase"/>
    <property type="match status" value="1"/>
</dbReference>
<feature type="binding site" evidence="7">
    <location>
        <begin position="250"/>
        <end position="253"/>
    </location>
    <ligand>
        <name>substrate</name>
    </ligand>
</feature>
<evidence type="ECO:0000256" key="3">
    <source>
        <dbReference type="ARBA" id="ARBA00022670"/>
    </source>
</evidence>
<dbReference type="OrthoDB" id="2262349at2759"/>
<dbReference type="PANTHER" id="PTHR10188:SF6">
    <property type="entry name" value="N(4)-(BETA-N-ACETYLGLUCOSAMINYL)-L-ASPARAGINASE"/>
    <property type="match status" value="1"/>
</dbReference>
<evidence type="ECO:0000313" key="11">
    <source>
        <dbReference type="Proteomes" id="UP000695562"/>
    </source>
</evidence>
<dbReference type="Pfam" id="PF01112">
    <property type="entry name" value="Asparaginase_2"/>
    <property type="match status" value="1"/>
</dbReference>
<evidence type="ECO:0000256" key="8">
    <source>
        <dbReference type="PIRSR" id="PIRSR600246-3"/>
    </source>
</evidence>
<dbReference type="CDD" id="cd04701">
    <property type="entry name" value="Asparaginase_2"/>
    <property type="match status" value="1"/>
</dbReference>
<keyword evidence="3" id="KW-0645">Protease</keyword>
<dbReference type="InterPro" id="IPR000246">
    <property type="entry name" value="Peptidase_T2"/>
</dbReference>
<keyword evidence="4" id="KW-0378">Hydrolase</keyword>